<evidence type="ECO:0000313" key="13">
    <source>
        <dbReference type="Proteomes" id="UP001163823"/>
    </source>
</evidence>
<feature type="transmembrane region" description="Helical" evidence="11">
    <location>
        <begin position="224"/>
        <end position="244"/>
    </location>
</feature>
<dbReference type="GO" id="GO:0005886">
    <property type="term" value="C:plasma membrane"/>
    <property type="evidence" value="ECO:0007669"/>
    <property type="project" value="InterPro"/>
</dbReference>
<feature type="transmembrane region" description="Helical" evidence="11">
    <location>
        <begin position="181"/>
        <end position="204"/>
    </location>
</feature>
<evidence type="ECO:0000256" key="5">
    <source>
        <dbReference type="ARBA" id="ARBA00022597"/>
    </source>
</evidence>
<feature type="transmembrane region" description="Helical" evidence="11">
    <location>
        <begin position="330"/>
        <end position="350"/>
    </location>
</feature>
<feature type="transmembrane region" description="Helical" evidence="11">
    <location>
        <begin position="34"/>
        <end position="55"/>
    </location>
</feature>
<evidence type="ECO:0000313" key="12">
    <source>
        <dbReference type="EMBL" id="KAJ7965843.1"/>
    </source>
</evidence>
<feature type="transmembrane region" description="Helical" evidence="11">
    <location>
        <begin position="400"/>
        <end position="421"/>
    </location>
</feature>
<keyword evidence="8 11" id="KW-1133">Transmembrane helix</keyword>
<evidence type="ECO:0000256" key="6">
    <source>
        <dbReference type="ARBA" id="ARBA00022692"/>
    </source>
</evidence>
<evidence type="ECO:0000256" key="9">
    <source>
        <dbReference type="ARBA" id="ARBA00023136"/>
    </source>
</evidence>
<evidence type="ECO:0000256" key="11">
    <source>
        <dbReference type="SAM" id="Phobius"/>
    </source>
</evidence>
<organism evidence="12 13">
    <name type="scientific">Quillaja saponaria</name>
    <name type="common">Soap bark tree</name>
    <dbReference type="NCBI Taxonomy" id="32244"/>
    <lineage>
        <taxon>Eukaryota</taxon>
        <taxon>Viridiplantae</taxon>
        <taxon>Streptophyta</taxon>
        <taxon>Embryophyta</taxon>
        <taxon>Tracheophyta</taxon>
        <taxon>Spermatophyta</taxon>
        <taxon>Magnoliopsida</taxon>
        <taxon>eudicotyledons</taxon>
        <taxon>Gunneridae</taxon>
        <taxon>Pentapetalae</taxon>
        <taxon>rosids</taxon>
        <taxon>fabids</taxon>
        <taxon>Fabales</taxon>
        <taxon>Quillajaceae</taxon>
        <taxon>Quillaja</taxon>
    </lineage>
</organism>
<dbReference type="PANTHER" id="PTHR19432">
    <property type="entry name" value="SUGAR TRANSPORTER"/>
    <property type="match status" value="1"/>
</dbReference>
<reference evidence="12" key="1">
    <citation type="journal article" date="2023" name="Science">
        <title>Elucidation of the pathway for biosynthesis of saponin adjuvants from the soapbark tree.</title>
        <authorList>
            <person name="Reed J."/>
            <person name="Orme A."/>
            <person name="El-Demerdash A."/>
            <person name="Owen C."/>
            <person name="Martin L.B.B."/>
            <person name="Misra R.C."/>
            <person name="Kikuchi S."/>
            <person name="Rejzek M."/>
            <person name="Martin A.C."/>
            <person name="Harkess A."/>
            <person name="Leebens-Mack J."/>
            <person name="Louveau T."/>
            <person name="Stephenson M.J."/>
            <person name="Osbourn A."/>
        </authorList>
    </citation>
    <scope>NUCLEOTIDE SEQUENCE</scope>
    <source>
        <strain evidence="12">S10</strain>
    </source>
</reference>
<feature type="transmembrane region" description="Helical" evidence="11">
    <location>
        <begin position="433"/>
        <end position="454"/>
    </location>
</feature>
<feature type="transmembrane region" description="Helical" evidence="11">
    <location>
        <begin position="286"/>
        <end position="306"/>
    </location>
</feature>
<dbReference type="InterPro" id="IPR005989">
    <property type="entry name" value="Suc_symporter_pln"/>
</dbReference>
<dbReference type="AlphaFoldDB" id="A0AAD7LWX9"/>
<evidence type="ECO:0000256" key="4">
    <source>
        <dbReference type="ARBA" id="ARBA00022448"/>
    </source>
</evidence>
<name>A0AAD7LWX9_QUISA</name>
<feature type="transmembrane region" description="Helical" evidence="11">
    <location>
        <begin position="362"/>
        <end position="385"/>
    </location>
</feature>
<dbReference type="NCBIfam" id="TIGR01301">
    <property type="entry name" value="GPH_sucrose"/>
    <property type="match status" value="1"/>
</dbReference>
<dbReference type="EMBL" id="JARAOO010000006">
    <property type="protein sequence ID" value="KAJ7965843.1"/>
    <property type="molecule type" value="Genomic_DNA"/>
</dbReference>
<feature type="transmembrane region" description="Helical" evidence="11">
    <location>
        <begin position="103"/>
        <end position="123"/>
    </location>
</feature>
<dbReference type="EMBL" id="JARAOO010000006">
    <property type="protein sequence ID" value="KAJ7965842.1"/>
    <property type="molecule type" value="Genomic_DNA"/>
</dbReference>
<dbReference type="GO" id="GO:0008506">
    <property type="term" value="F:sucrose:proton symporter activity"/>
    <property type="evidence" value="ECO:0007669"/>
    <property type="project" value="TreeGrafter"/>
</dbReference>
<evidence type="ECO:0000256" key="7">
    <source>
        <dbReference type="ARBA" id="ARBA00022847"/>
    </source>
</evidence>
<dbReference type="Gene3D" id="1.20.1250.20">
    <property type="entry name" value="MFS general substrate transporter like domains"/>
    <property type="match status" value="1"/>
</dbReference>
<sequence length="504" mass="54400">MVNPEAERHRSRTRHAARTPARQPVRARVRLRQLLRVASVACGIQFGWALQLSLLTPYVQQLGIPHAWASVIWLCGPLSGLFVQPLVGLMSDRSNSRFGRRRPFIVAGAVSIVISVLIIGYSADIGWLLGDRGDVRPRAVVVFVFGFWILDMANNVTQGPCRALLADLTGKDHRRTRVANAYFSLCMAVGNILGYATGSYSGWYKILPFTLTSACNISCANLKSAFFLDVAFIAITTCASISAVQELPLHLRERASVEEGPPHSGDAQEAFLWELFGTFRYFSSSVWIILSVTALTWIGWFPFLLFDTDWMGREIYGGKPNEGLIYDSGVRMGALGLMLNSVVLGITSVLMEKLCSKWGAGFVWGISNIFMAVCFLAMLVVTYVAKSIGFLGHDLPPDGIVVAALIIFAILGFPLAITYSVPYALIATRIESLGLGQGLSMGVLNLAIVIPQVVVSLGSGPWDQLFGGGNSPAFAVGAGAALASGLIAILAIPRSSAQKPRTVT</sequence>
<dbReference type="SUPFAM" id="SSF103473">
    <property type="entry name" value="MFS general substrate transporter"/>
    <property type="match status" value="1"/>
</dbReference>
<accession>A0AAD7LWX9</accession>
<feature type="transmembrane region" description="Helical" evidence="11">
    <location>
        <begin position="135"/>
        <end position="153"/>
    </location>
</feature>
<evidence type="ECO:0000256" key="10">
    <source>
        <dbReference type="SAM" id="MobiDB-lite"/>
    </source>
</evidence>
<dbReference type="GO" id="GO:0005773">
    <property type="term" value="C:vacuole"/>
    <property type="evidence" value="ECO:0007669"/>
    <property type="project" value="TreeGrafter"/>
</dbReference>
<keyword evidence="5" id="KW-0762">Sugar transport</keyword>
<evidence type="ECO:0000256" key="2">
    <source>
        <dbReference type="ARBA" id="ARBA00004914"/>
    </source>
</evidence>
<comment type="caution">
    <text evidence="12">The sequence shown here is derived from an EMBL/GenBank/DDBJ whole genome shotgun (WGS) entry which is preliminary data.</text>
</comment>
<keyword evidence="6 11" id="KW-0812">Transmembrane</keyword>
<comment type="subcellular location">
    <subcellularLocation>
        <location evidence="1">Membrane</location>
        <topology evidence="1">Multi-pass membrane protein</topology>
    </subcellularLocation>
</comment>
<comment type="pathway">
    <text evidence="2">Glycan biosynthesis; sucrose metabolism.</text>
</comment>
<keyword evidence="7" id="KW-0769">Symport</keyword>
<dbReference type="Pfam" id="PF07690">
    <property type="entry name" value="MFS_1"/>
    <property type="match status" value="1"/>
</dbReference>
<keyword evidence="13" id="KW-1185">Reference proteome</keyword>
<dbReference type="FunFam" id="1.20.1250.20:FF:000174">
    <property type="entry name" value="Sucrose transport protein"/>
    <property type="match status" value="1"/>
</dbReference>
<keyword evidence="9 11" id="KW-0472">Membrane</keyword>
<feature type="transmembrane region" description="Helical" evidence="11">
    <location>
        <begin position="474"/>
        <end position="492"/>
    </location>
</feature>
<proteinExistence type="inferred from homology"/>
<dbReference type="InterPro" id="IPR036259">
    <property type="entry name" value="MFS_trans_sf"/>
</dbReference>
<dbReference type="KEGG" id="qsa:O6P43_015411"/>
<dbReference type="CDD" id="cd17313">
    <property type="entry name" value="MFS_SLC45_SUC"/>
    <property type="match status" value="1"/>
</dbReference>
<dbReference type="PANTHER" id="PTHR19432:SF90">
    <property type="entry name" value="SUCROSE TRANSPORT PROTEIN SUC4"/>
    <property type="match status" value="1"/>
</dbReference>
<gene>
    <name evidence="12" type="ORF">O6P43_015411</name>
</gene>
<dbReference type="InterPro" id="IPR011701">
    <property type="entry name" value="MFS"/>
</dbReference>
<evidence type="ECO:0000256" key="8">
    <source>
        <dbReference type="ARBA" id="ARBA00022989"/>
    </source>
</evidence>
<comment type="similarity">
    <text evidence="3">Belongs to the glycoside-pentoside-hexuronide (GPH) cation symporter transporter (TC 2.A.2.4) family.</text>
</comment>
<keyword evidence="4" id="KW-0813">Transport</keyword>
<evidence type="ECO:0000256" key="3">
    <source>
        <dbReference type="ARBA" id="ARBA00007134"/>
    </source>
</evidence>
<dbReference type="Proteomes" id="UP001163823">
    <property type="component" value="Chromosome 6"/>
</dbReference>
<protein>
    <submittedName>
        <fullName evidence="12">Sucrose transport protein</fullName>
    </submittedName>
</protein>
<evidence type="ECO:0000256" key="1">
    <source>
        <dbReference type="ARBA" id="ARBA00004141"/>
    </source>
</evidence>
<feature type="region of interest" description="Disordered" evidence="10">
    <location>
        <begin position="1"/>
        <end position="23"/>
    </location>
</feature>
<feature type="transmembrane region" description="Helical" evidence="11">
    <location>
        <begin position="67"/>
        <end position="91"/>
    </location>
</feature>